<accession>A0AAP0KSL3</accession>
<evidence type="ECO:0000256" key="1">
    <source>
        <dbReference type="PROSITE-ProRule" id="PRU00047"/>
    </source>
</evidence>
<reference evidence="4 5" key="1">
    <citation type="submission" date="2024-01" db="EMBL/GenBank/DDBJ databases">
        <title>Genome assemblies of Stephania.</title>
        <authorList>
            <person name="Yang L."/>
        </authorList>
    </citation>
    <scope>NUCLEOTIDE SEQUENCE [LARGE SCALE GENOMIC DNA]</scope>
    <source>
        <strain evidence="4">JXDWG</strain>
        <tissue evidence="4">Leaf</tissue>
    </source>
</reference>
<feature type="region of interest" description="Disordered" evidence="2">
    <location>
        <begin position="68"/>
        <end position="104"/>
    </location>
</feature>
<keyword evidence="1" id="KW-0479">Metal-binding</keyword>
<evidence type="ECO:0000313" key="4">
    <source>
        <dbReference type="EMBL" id="KAK9157933.1"/>
    </source>
</evidence>
<keyword evidence="5" id="KW-1185">Reference proteome</keyword>
<keyword evidence="1" id="KW-0862">Zinc</keyword>
<evidence type="ECO:0000313" key="5">
    <source>
        <dbReference type="Proteomes" id="UP001419268"/>
    </source>
</evidence>
<protein>
    <recommendedName>
        <fullName evidence="3">CCHC-type domain-containing protein</fullName>
    </recommendedName>
</protein>
<name>A0AAP0KSL3_9MAGN</name>
<dbReference type="PROSITE" id="PS50158">
    <property type="entry name" value="ZF_CCHC"/>
    <property type="match status" value="1"/>
</dbReference>
<proteinExistence type="predicted"/>
<feature type="domain" description="CCHC-type" evidence="3">
    <location>
        <begin position="9"/>
        <end position="23"/>
    </location>
</feature>
<organism evidence="4 5">
    <name type="scientific">Stephania cephalantha</name>
    <dbReference type="NCBI Taxonomy" id="152367"/>
    <lineage>
        <taxon>Eukaryota</taxon>
        <taxon>Viridiplantae</taxon>
        <taxon>Streptophyta</taxon>
        <taxon>Embryophyta</taxon>
        <taxon>Tracheophyta</taxon>
        <taxon>Spermatophyta</taxon>
        <taxon>Magnoliopsida</taxon>
        <taxon>Ranunculales</taxon>
        <taxon>Menispermaceae</taxon>
        <taxon>Menispermoideae</taxon>
        <taxon>Cissampelideae</taxon>
        <taxon>Stephania</taxon>
    </lineage>
</organism>
<dbReference type="GO" id="GO:0003676">
    <property type="term" value="F:nucleic acid binding"/>
    <property type="evidence" value="ECO:0007669"/>
    <property type="project" value="InterPro"/>
</dbReference>
<dbReference type="Proteomes" id="UP001419268">
    <property type="component" value="Unassembled WGS sequence"/>
</dbReference>
<feature type="compositionally biased region" description="Basic and acidic residues" evidence="2">
    <location>
        <begin position="93"/>
        <end position="104"/>
    </location>
</feature>
<dbReference type="AlphaFoldDB" id="A0AAP0KSL3"/>
<keyword evidence="1" id="KW-0863">Zinc-finger</keyword>
<feature type="compositionally biased region" description="Polar residues" evidence="2">
    <location>
        <begin position="68"/>
        <end position="92"/>
    </location>
</feature>
<comment type="caution">
    <text evidence="4">The sequence shown here is derived from an EMBL/GenBank/DDBJ whole genome shotgun (WGS) entry which is preliminary data.</text>
</comment>
<gene>
    <name evidence="4" type="ORF">Scep_004507</name>
</gene>
<evidence type="ECO:0000256" key="2">
    <source>
        <dbReference type="SAM" id="MobiDB-lite"/>
    </source>
</evidence>
<dbReference type="GO" id="GO:0008270">
    <property type="term" value="F:zinc ion binding"/>
    <property type="evidence" value="ECO:0007669"/>
    <property type="project" value="UniProtKB-KW"/>
</dbReference>
<dbReference type="InterPro" id="IPR001878">
    <property type="entry name" value="Znf_CCHC"/>
</dbReference>
<dbReference type="EMBL" id="JBBNAG010000002">
    <property type="protein sequence ID" value="KAK9157933.1"/>
    <property type="molecule type" value="Genomic_DNA"/>
</dbReference>
<sequence length="104" mass="11696">MPRHGMTMKCILCGESGHNKRACGLKNNPGFVLNFLIQLQKKPGKLRRPKRPNVDTCISLAKKSSNVVEVPTQESTQGATSTCSNRRTSSMNESERKKYEIEMR</sequence>
<evidence type="ECO:0000259" key="3">
    <source>
        <dbReference type="PROSITE" id="PS50158"/>
    </source>
</evidence>